<dbReference type="Proteomes" id="UP001279734">
    <property type="component" value="Unassembled WGS sequence"/>
</dbReference>
<name>A0AAD3RYM4_NEPGR</name>
<dbReference type="AlphaFoldDB" id="A0AAD3RYM4"/>
<keyword evidence="2" id="KW-1185">Reference proteome</keyword>
<reference evidence="1" key="1">
    <citation type="submission" date="2023-05" db="EMBL/GenBank/DDBJ databases">
        <title>Nepenthes gracilis genome sequencing.</title>
        <authorList>
            <person name="Fukushima K."/>
        </authorList>
    </citation>
    <scope>NUCLEOTIDE SEQUENCE</scope>
    <source>
        <strain evidence="1">SING2019-196</strain>
    </source>
</reference>
<comment type="caution">
    <text evidence="1">The sequence shown here is derived from an EMBL/GenBank/DDBJ whole genome shotgun (WGS) entry which is preliminary data.</text>
</comment>
<evidence type="ECO:0000313" key="1">
    <source>
        <dbReference type="EMBL" id="GMH01119.1"/>
    </source>
</evidence>
<organism evidence="1 2">
    <name type="scientific">Nepenthes gracilis</name>
    <name type="common">Slender pitcher plant</name>
    <dbReference type="NCBI Taxonomy" id="150966"/>
    <lineage>
        <taxon>Eukaryota</taxon>
        <taxon>Viridiplantae</taxon>
        <taxon>Streptophyta</taxon>
        <taxon>Embryophyta</taxon>
        <taxon>Tracheophyta</taxon>
        <taxon>Spermatophyta</taxon>
        <taxon>Magnoliopsida</taxon>
        <taxon>eudicotyledons</taxon>
        <taxon>Gunneridae</taxon>
        <taxon>Pentapetalae</taxon>
        <taxon>Caryophyllales</taxon>
        <taxon>Nepenthaceae</taxon>
        <taxon>Nepenthes</taxon>
    </lineage>
</organism>
<protein>
    <submittedName>
        <fullName evidence="1">Uncharacterized protein</fullName>
    </submittedName>
</protein>
<accession>A0AAD3RYM4</accession>
<sequence length="143" mass="16047">MKDVLSYSTLFCLMKYPYEPPKMCFVTKVWICEYGCIPGLSPSEKVLDLRTPVIWDGVHAELSIFGGGIVKVAPRLTGHLPLALRLSDVKMVGPASWREYMAIQLDPSSSNLPPLIYIYIFIYLFIKISMEGPNVRLLSFGDG</sequence>
<evidence type="ECO:0000313" key="2">
    <source>
        <dbReference type="Proteomes" id="UP001279734"/>
    </source>
</evidence>
<gene>
    <name evidence="1" type="ORF">Nepgr_002958</name>
</gene>
<dbReference type="EMBL" id="BSYO01000002">
    <property type="protein sequence ID" value="GMH01119.1"/>
    <property type="molecule type" value="Genomic_DNA"/>
</dbReference>
<proteinExistence type="predicted"/>